<sequence length="322" mass="36897">MSLKKLYPLKFTPIQQPKIWGGDLLHRFLNKDGRDEPIGESWEISNVDNNHSVISNGEAKGKTLHELILDEKDRILGDEVYATYGADFPILIKFLDAKVQLSIQVHPNDKWAKELENGRGKTEMWYIMHAEEDANLYLGWKKDLSKEEIEKALLEGNVENYLQKFNPKKGDVYYVPATTVHSIGKGVVLAEIQQTSDITYRLFDFNRKEKGEPRDLHIEKGLKVMNPNFIPDLKKEYNPIDNQVVDVVDEEYFCMKFISLTDTIEVETKQTFQIYIGISGTSKFDVDGEITELQKGETLLIPAKMKDFSIQSESAELLCVTT</sequence>
<dbReference type="AlphaFoldDB" id="A0A9X4MW44"/>
<dbReference type="InterPro" id="IPR046457">
    <property type="entry name" value="PMI_typeI_cat"/>
</dbReference>
<dbReference type="GO" id="GO:0005975">
    <property type="term" value="P:carbohydrate metabolic process"/>
    <property type="evidence" value="ECO:0007669"/>
    <property type="project" value="InterPro"/>
</dbReference>
<evidence type="ECO:0000256" key="2">
    <source>
        <dbReference type="ARBA" id="ARBA00022833"/>
    </source>
</evidence>
<feature type="domain" description="Mannose-6-phosphate isomerase cupin" evidence="8">
    <location>
        <begin position="248"/>
        <end position="316"/>
    </location>
</feature>
<keyword evidence="2 5" id="KW-0862">Zinc</keyword>
<feature type="binding site" evidence="5">
    <location>
        <position position="181"/>
    </location>
    <ligand>
        <name>Zn(2+)</name>
        <dbReference type="ChEBI" id="CHEBI:29105"/>
    </ligand>
</feature>
<dbReference type="Pfam" id="PF21621">
    <property type="entry name" value="MPI_cupin_dom"/>
    <property type="match status" value="1"/>
</dbReference>
<dbReference type="PANTHER" id="PTHR42742:SF3">
    <property type="entry name" value="FRUCTOKINASE"/>
    <property type="match status" value="1"/>
</dbReference>
<dbReference type="InterPro" id="IPR014710">
    <property type="entry name" value="RmlC-like_jellyroll"/>
</dbReference>
<dbReference type="PIRSF" id="PIRSF036894">
    <property type="entry name" value="PMI_Firm_short"/>
    <property type="match status" value="1"/>
</dbReference>
<dbReference type="InterPro" id="IPR049071">
    <property type="entry name" value="MPI_cupin_dom"/>
</dbReference>
<protein>
    <recommendedName>
        <fullName evidence="3">Phosphohexomutase</fullName>
    </recommendedName>
    <alternativeName>
        <fullName evidence="4">Phosphomannose isomerase</fullName>
    </alternativeName>
</protein>
<dbReference type="Pfam" id="PF20511">
    <property type="entry name" value="PMI_typeI_cat"/>
    <property type="match status" value="1"/>
</dbReference>
<evidence type="ECO:0000256" key="1">
    <source>
        <dbReference type="ARBA" id="ARBA00022723"/>
    </source>
</evidence>
<dbReference type="GO" id="GO:0008270">
    <property type="term" value="F:zinc ion binding"/>
    <property type="evidence" value="ECO:0007669"/>
    <property type="project" value="InterPro"/>
</dbReference>
<keyword evidence="9" id="KW-0413">Isomerase</keyword>
<dbReference type="InterPro" id="IPR051804">
    <property type="entry name" value="Carb_Metab_Reg_Kinase/Isom"/>
</dbReference>
<comment type="cofactor">
    <cofactor evidence="5">
        <name>Zn(2+)</name>
        <dbReference type="ChEBI" id="CHEBI:29105"/>
    </cofactor>
    <text evidence="5">Binds 1 zinc ion per subunit.</text>
</comment>
<dbReference type="RefSeq" id="WP_304419860.1">
    <property type="nucleotide sequence ID" value="NZ_JANCMU010000001.1"/>
</dbReference>
<evidence type="ECO:0000259" key="7">
    <source>
        <dbReference type="Pfam" id="PF20511"/>
    </source>
</evidence>
<reference evidence="9" key="1">
    <citation type="submission" date="2022-07" db="EMBL/GenBank/DDBJ databases">
        <title>Description and genome-wide analysis of Profundicola chukchiensis gen. nov., sp. nov., marine bacteria isolated from bottom sediments of the Chukchi Sea.</title>
        <authorList>
            <person name="Romanenko L."/>
            <person name="Otstavnykh N."/>
            <person name="Kurilenko V."/>
            <person name="Eremeev V."/>
            <person name="Velansky P."/>
            <person name="Mikhailov V."/>
            <person name="Isaeva M."/>
        </authorList>
    </citation>
    <scope>NUCLEOTIDE SEQUENCE</scope>
    <source>
        <strain evidence="9">KMM 9713</strain>
    </source>
</reference>
<comment type="caution">
    <text evidence="9">The sequence shown here is derived from an EMBL/GenBank/DDBJ whole genome shotgun (WGS) entry which is preliminary data.</text>
</comment>
<evidence type="ECO:0000256" key="4">
    <source>
        <dbReference type="ARBA" id="ARBA00030762"/>
    </source>
</evidence>
<dbReference type="Gene3D" id="2.60.120.10">
    <property type="entry name" value="Jelly Rolls"/>
    <property type="match status" value="2"/>
</dbReference>
<keyword evidence="10" id="KW-1185">Reference proteome</keyword>
<evidence type="ECO:0000259" key="8">
    <source>
        <dbReference type="Pfam" id="PF21621"/>
    </source>
</evidence>
<dbReference type="SUPFAM" id="SSF51182">
    <property type="entry name" value="RmlC-like cupins"/>
    <property type="match status" value="1"/>
</dbReference>
<proteinExistence type="predicted"/>
<dbReference type="Proteomes" id="UP001152599">
    <property type="component" value="Unassembled WGS sequence"/>
</dbReference>
<gene>
    <name evidence="9" type="ORF">NMK71_01900</name>
</gene>
<evidence type="ECO:0000313" key="10">
    <source>
        <dbReference type="Proteomes" id="UP001152599"/>
    </source>
</evidence>
<dbReference type="PANTHER" id="PTHR42742">
    <property type="entry name" value="TRANSCRIPTIONAL REPRESSOR MPRA"/>
    <property type="match status" value="1"/>
</dbReference>
<feature type="domain" description="Phosphomannose isomerase type I catalytic" evidence="7">
    <location>
        <begin position="11"/>
        <end position="116"/>
    </location>
</feature>
<evidence type="ECO:0000313" key="9">
    <source>
        <dbReference type="EMBL" id="MDG4945153.1"/>
    </source>
</evidence>
<feature type="active site" evidence="6">
    <location>
        <position position="201"/>
    </location>
</feature>
<evidence type="ECO:0000256" key="5">
    <source>
        <dbReference type="PIRSR" id="PIRSR036894-1"/>
    </source>
</evidence>
<evidence type="ECO:0000256" key="6">
    <source>
        <dbReference type="PIRSR" id="PIRSR036894-2"/>
    </source>
</evidence>
<dbReference type="EMBL" id="JANCMU010000001">
    <property type="protein sequence ID" value="MDG4945153.1"/>
    <property type="molecule type" value="Genomic_DNA"/>
</dbReference>
<feature type="binding site" evidence="5">
    <location>
        <position position="123"/>
    </location>
    <ligand>
        <name>Zn(2+)</name>
        <dbReference type="ChEBI" id="CHEBI:29105"/>
    </ligand>
</feature>
<name>A0A9X4MW44_9FLAO</name>
<dbReference type="CDD" id="cd07010">
    <property type="entry name" value="cupin_PMI_type_I_N_bac"/>
    <property type="match status" value="1"/>
</dbReference>
<accession>A0A9X4MW44</accession>
<dbReference type="InterPro" id="IPR014628">
    <property type="entry name" value="Man6P_isomerase_Firm_short"/>
</dbReference>
<dbReference type="InterPro" id="IPR011051">
    <property type="entry name" value="RmlC_Cupin_sf"/>
</dbReference>
<feature type="binding site" evidence="5">
    <location>
        <position position="106"/>
    </location>
    <ligand>
        <name>Zn(2+)</name>
        <dbReference type="ChEBI" id="CHEBI:29105"/>
    </ligand>
</feature>
<organism evidence="9 10">
    <name type="scientific">Profundicola chukchiensis</name>
    <dbReference type="NCBI Taxonomy" id="2961959"/>
    <lineage>
        <taxon>Bacteria</taxon>
        <taxon>Pseudomonadati</taxon>
        <taxon>Bacteroidota</taxon>
        <taxon>Flavobacteriia</taxon>
        <taxon>Flavobacteriales</taxon>
        <taxon>Weeksellaceae</taxon>
        <taxon>Profundicola</taxon>
    </lineage>
</organism>
<evidence type="ECO:0000256" key="3">
    <source>
        <dbReference type="ARBA" id="ARBA00029741"/>
    </source>
</evidence>
<dbReference type="GO" id="GO:0004476">
    <property type="term" value="F:mannose-6-phosphate isomerase activity"/>
    <property type="evidence" value="ECO:0007669"/>
    <property type="project" value="InterPro"/>
</dbReference>
<keyword evidence="1 5" id="KW-0479">Metal-binding</keyword>